<sequence length="410" mass="45388">MGTTKFFQFRLAVLVVALTILSTLNSGCSKKNPVSSQAEPPKIARADSSLSRPLLAYNHDPFYLDGSKAKEIRKRYRVVTMNIDVPRNSPTAWEELQGMIRLADIQVGAVDILNSGSSSTDNINHQLVYNVDPGYRLYQPNGRGLSFQSQQFPYMNPANNAPLVNGERWNTLHPQHINEIVNRWGYDGVWADNTWNNFPNAGLIQVDYDRDGSADPWNPGWLEGTQTLLRNTRGELGVKFIVFNGPGNPSEFAEANGRTMERFPGNFGEFSGIVPALEHLQSWIWRGNKPQLSIMGFAGSSEADALFGVCCALLLGENCYLFYHPENNTPEWYQRVFGAPIGVPFEQGASWLTRGDVLYRTYTGGIVAVNTGGVITSFDAGQDFLTLDGNVTRTVEIHPMAGAMLLKIAS</sequence>
<reference evidence="1 2" key="1">
    <citation type="journal article" date="2016" name="Nat. Commun.">
        <title>Thousands of microbial genomes shed light on interconnected biogeochemical processes in an aquifer system.</title>
        <authorList>
            <person name="Anantharaman K."/>
            <person name="Brown C.T."/>
            <person name="Hug L.A."/>
            <person name="Sharon I."/>
            <person name="Castelle C.J."/>
            <person name="Probst A.J."/>
            <person name="Thomas B.C."/>
            <person name="Singh A."/>
            <person name="Wilkins M.J."/>
            <person name="Karaoz U."/>
            <person name="Brodie E.L."/>
            <person name="Williams K.H."/>
            <person name="Hubbard S.S."/>
            <person name="Banfield J.F."/>
        </authorList>
    </citation>
    <scope>NUCLEOTIDE SEQUENCE [LARGE SCALE GENOMIC DNA]</scope>
</reference>
<dbReference type="Proteomes" id="UP000178264">
    <property type="component" value="Unassembled WGS sequence"/>
</dbReference>
<evidence type="ECO:0008006" key="3">
    <source>
        <dbReference type="Google" id="ProtNLM"/>
    </source>
</evidence>
<proteinExistence type="predicted"/>
<dbReference type="AlphaFoldDB" id="A0A1F7VB65"/>
<dbReference type="EMBL" id="MGER01000059">
    <property type="protein sequence ID" value="OGL87782.1"/>
    <property type="molecule type" value="Genomic_DNA"/>
</dbReference>
<accession>A0A1F7VB65</accession>
<name>A0A1F7VB65_9BACT</name>
<organism evidence="1 2">
    <name type="scientific">Candidatus Uhrbacteria bacterium RIFCSPLOWO2_02_FULL_49_11</name>
    <dbReference type="NCBI Taxonomy" id="1802409"/>
    <lineage>
        <taxon>Bacteria</taxon>
        <taxon>Candidatus Uhriibacteriota</taxon>
    </lineage>
</organism>
<gene>
    <name evidence="1" type="ORF">A3I42_02570</name>
</gene>
<comment type="caution">
    <text evidence="1">The sequence shown here is derived from an EMBL/GenBank/DDBJ whole genome shotgun (WGS) entry which is preliminary data.</text>
</comment>
<evidence type="ECO:0000313" key="1">
    <source>
        <dbReference type="EMBL" id="OGL87782.1"/>
    </source>
</evidence>
<protein>
    <recommendedName>
        <fullName evidence="3">Glycoside-hydrolase family GH114 TIM-barrel domain-containing protein</fullName>
    </recommendedName>
</protein>
<evidence type="ECO:0000313" key="2">
    <source>
        <dbReference type="Proteomes" id="UP000178264"/>
    </source>
</evidence>